<keyword evidence="7 9" id="KW-1133">Transmembrane helix</keyword>
<evidence type="ECO:0000256" key="8">
    <source>
        <dbReference type="ARBA" id="ARBA00023136"/>
    </source>
</evidence>
<evidence type="ECO:0000256" key="1">
    <source>
        <dbReference type="ARBA" id="ARBA00004651"/>
    </source>
</evidence>
<dbReference type="AlphaFoldDB" id="A0A919SKW4"/>
<evidence type="ECO:0000256" key="2">
    <source>
        <dbReference type="ARBA" id="ARBA00009047"/>
    </source>
</evidence>
<keyword evidence="12" id="KW-1185">Reference proteome</keyword>
<dbReference type="RefSeq" id="WP_212991574.1">
    <property type="nucleotide sequence ID" value="NZ_BAABEA010000054.1"/>
</dbReference>
<evidence type="ECO:0000256" key="7">
    <source>
        <dbReference type="ARBA" id="ARBA00022989"/>
    </source>
</evidence>
<evidence type="ECO:0000313" key="11">
    <source>
        <dbReference type="EMBL" id="GIM73536.1"/>
    </source>
</evidence>
<evidence type="ECO:0000256" key="4">
    <source>
        <dbReference type="ARBA" id="ARBA00022475"/>
    </source>
</evidence>
<comment type="subcellular location">
    <subcellularLocation>
        <location evidence="1 9">Cell membrane</location>
        <topology evidence="1 9">Multi-pass membrane protein</topology>
    </subcellularLocation>
</comment>
<dbReference type="CDD" id="cd06261">
    <property type="entry name" value="TM_PBP2"/>
    <property type="match status" value="1"/>
</dbReference>
<dbReference type="PANTHER" id="PTHR32243:SF50">
    <property type="entry name" value="MALTOSE_MALTODEXTRIN TRANSPORT SYSTEM PERMEASE PROTEIN MALG"/>
    <property type="match status" value="1"/>
</dbReference>
<organism evidence="11 12">
    <name type="scientific">Actinoplanes auranticolor</name>
    <dbReference type="NCBI Taxonomy" id="47988"/>
    <lineage>
        <taxon>Bacteria</taxon>
        <taxon>Bacillati</taxon>
        <taxon>Actinomycetota</taxon>
        <taxon>Actinomycetes</taxon>
        <taxon>Micromonosporales</taxon>
        <taxon>Micromonosporaceae</taxon>
        <taxon>Actinoplanes</taxon>
    </lineage>
</organism>
<keyword evidence="4" id="KW-1003">Cell membrane</keyword>
<keyword evidence="5" id="KW-0762">Sugar transport</keyword>
<evidence type="ECO:0000256" key="3">
    <source>
        <dbReference type="ARBA" id="ARBA00022448"/>
    </source>
</evidence>
<proteinExistence type="inferred from homology"/>
<dbReference type="InterPro" id="IPR050901">
    <property type="entry name" value="BP-dep_ABC_trans_perm"/>
</dbReference>
<reference evidence="11" key="1">
    <citation type="submission" date="2021-03" db="EMBL/GenBank/DDBJ databases">
        <title>Whole genome shotgun sequence of Actinoplanes auranticolor NBRC 12245.</title>
        <authorList>
            <person name="Komaki H."/>
            <person name="Tamura T."/>
        </authorList>
    </citation>
    <scope>NUCLEOTIDE SEQUENCE</scope>
    <source>
        <strain evidence="11">NBRC 12245</strain>
    </source>
</reference>
<accession>A0A919SKW4</accession>
<evidence type="ECO:0000313" key="12">
    <source>
        <dbReference type="Proteomes" id="UP000681340"/>
    </source>
</evidence>
<dbReference type="PANTHER" id="PTHR32243">
    <property type="entry name" value="MALTOSE TRANSPORT SYSTEM PERMEASE-RELATED"/>
    <property type="match status" value="1"/>
</dbReference>
<dbReference type="Gene3D" id="1.10.3720.10">
    <property type="entry name" value="MetI-like"/>
    <property type="match status" value="1"/>
</dbReference>
<evidence type="ECO:0000256" key="6">
    <source>
        <dbReference type="ARBA" id="ARBA00022692"/>
    </source>
</evidence>
<dbReference type="GO" id="GO:0005886">
    <property type="term" value="C:plasma membrane"/>
    <property type="evidence" value="ECO:0007669"/>
    <property type="project" value="UniProtKB-SubCell"/>
</dbReference>
<protein>
    <submittedName>
        <fullName evidence="11">Sugar ABC transporter permease</fullName>
    </submittedName>
</protein>
<comment type="similarity">
    <text evidence="2">Belongs to the binding-protein-dependent transport system permease family. MalFG subfamily.</text>
</comment>
<dbReference type="InterPro" id="IPR035906">
    <property type="entry name" value="MetI-like_sf"/>
</dbReference>
<name>A0A919SKW4_9ACTN</name>
<dbReference type="Proteomes" id="UP000681340">
    <property type="component" value="Unassembled WGS sequence"/>
</dbReference>
<keyword evidence="8 9" id="KW-0472">Membrane</keyword>
<dbReference type="EMBL" id="BOQL01000044">
    <property type="protein sequence ID" value="GIM73536.1"/>
    <property type="molecule type" value="Genomic_DNA"/>
</dbReference>
<gene>
    <name evidence="11" type="ORF">Aau02nite_56530</name>
</gene>
<evidence type="ECO:0000256" key="5">
    <source>
        <dbReference type="ARBA" id="ARBA00022597"/>
    </source>
</evidence>
<feature type="transmembrane region" description="Helical" evidence="9">
    <location>
        <begin position="67"/>
        <end position="93"/>
    </location>
</feature>
<feature type="transmembrane region" description="Helical" evidence="9">
    <location>
        <begin position="105"/>
        <end position="130"/>
    </location>
</feature>
<evidence type="ECO:0000259" key="10">
    <source>
        <dbReference type="PROSITE" id="PS50928"/>
    </source>
</evidence>
<dbReference type="Pfam" id="PF00528">
    <property type="entry name" value="BPD_transp_1"/>
    <property type="match status" value="1"/>
</dbReference>
<dbReference type="GO" id="GO:0015423">
    <property type="term" value="F:ABC-type maltose transporter activity"/>
    <property type="evidence" value="ECO:0007669"/>
    <property type="project" value="TreeGrafter"/>
</dbReference>
<dbReference type="PROSITE" id="PS50928">
    <property type="entry name" value="ABC_TM1"/>
    <property type="match status" value="1"/>
</dbReference>
<dbReference type="SUPFAM" id="SSF161098">
    <property type="entry name" value="MetI-like"/>
    <property type="match status" value="1"/>
</dbReference>
<comment type="caution">
    <text evidence="11">The sequence shown here is derived from an EMBL/GenBank/DDBJ whole genome shotgun (WGS) entry which is preliminary data.</text>
</comment>
<feature type="domain" description="ABC transmembrane type-1" evidence="10">
    <location>
        <begin position="68"/>
        <end position="266"/>
    </location>
</feature>
<dbReference type="GO" id="GO:0042956">
    <property type="term" value="P:maltodextrin transmembrane transport"/>
    <property type="evidence" value="ECO:0007669"/>
    <property type="project" value="TreeGrafter"/>
</dbReference>
<feature type="transmembrane region" description="Helical" evidence="9">
    <location>
        <begin position="142"/>
        <end position="165"/>
    </location>
</feature>
<feature type="transmembrane region" description="Helical" evidence="9">
    <location>
        <begin position="186"/>
        <end position="211"/>
    </location>
</feature>
<evidence type="ECO:0000256" key="9">
    <source>
        <dbReference type="RuleBase" id="RU363032"/>
    </source>
</evidence>
<keyword evidence="3 9" id="KW-0813">Transport</keyword>
<sequence length="281" mass="30191">MSKWFARVGWRHGVAALALVFSLFPIVFVVSAALNPLGTLSSTAAVPTGASVGNFGNLLTDTDFARWFGNSVLIAGLSALASVFLSALAAYAFSRMRFRGRRIGLLALLLIQMFPQFLAIVAIFLMFSTITDLWPVIGFNQAWGLILLYLGGALGVNTWLMKGFFDTVPRELDESATMDGASHAQTFFRILLPLVAPILAVTGLLAFIGTINEFLIANVFLTDTDAKTLSVGMYGLVAGERNNNFGMFCAGTLLTAIPTVLVFQFLQRYIVNGLTAGAVKG</sequence>
<feature type="transmembrane region" description="Helical" evidence="9">
    <location>
        <begin position="245"/>
        <end position="266"/>
    </location>
</feature>
<dbReference type="InterPro" id="IPR000515">
    <property type="entry name" value="MetI-like"/>
</dbReference>
<keyword evidence="6 9" id="KW-0812">Transmembrane</keyword>